<dbReference type="AlphaFoldDB" id="A0A9D1LCV9"/>
<evidence type="ECO:0000313" key="7">
    <source>
        <dbReference type="Proteomes" id="UP000824072"/>
    </source>
</evidence>
<feature type="domain" description="Mannose-1-phosphate guanyltransferase C-terminal" evidence="5">
    <location>
        <begin position="257"/>
        <end position="358"/>
    </location>
</feature>
<dbReference type="InterPro" id="IPR005835">
    <property type="entry name" value="NTP_transferase_dom"/>
</dbReference>
<comment type="similarity">
    <text evidence="2">Belongs to the phosphohexose mutase family.</text>
</comment>
<dbReference type="InterPro" id="IPR016055">
    <property type="entry name" value="A-D-PHexomutase_a/b/a-I/II/III"/>
</dbReference>
<evidence type="ECO:0000259" key="3">
    <source>
        <dbReference type="Pfam" id="PF00483"/>
    </source>
</evidence>
<dbReference type="InterPro" id="IPR050486">
    <property type="entry name" value="Mannose-1P_guanyltransferase"/>
</dbReference>
<evidence type="ECO:0000259" key="5">
    <source>
        <dbReference type="Pfam" id="PF25087"/>
    </source>
</evidence>
<dbReference type="CDD" id="cd04181">
    <property type="entry name" value="NTP_transferase"/>
    <property type="match status" value="1"/>
</dbReference>
<protein>
    <submittedName>
        <fullName evidence="6">NTP transferase domain-containing protein</fullName>
    </submittedName>
</protein>
<dbReference type="InterPro" id="IPR036900">
    <property type="entry name" value="A-D-PHexomutase_C_sf"/>
</dbReference>
<dbReference type="Proteomes" id="UP000824072">
    <property type="component" value="Unassembled WGS sequence"/>
</dbReference>
<name>A0A9D1LCV9_9FIRM</name>
<dbReference type="SUPFAM" id="SSF53448">
    <property type="entry name" value="Nucleotide-diphospho-sugar transferases"/>
    <property type="match status" value="1"/>
</dbReference>
<dbReference type="Pfam" id="PF00483">
    <property type="entry name" value="NTP_transferase"/>
    <property type="match status" value="1"/>
</dbReference>
<gene>
    <name evidence="6" type="ORF">IAB02_06260</name>
</gene>
<dbReference type="InterPro" id="IPR011004">
    <property type="entry name" value="Trimer_LpxA-like_sf"/>
</dbReference>
<organism evidence="6 7">
    <name type="scientific">Candidatus Pullichristensenella excrementigallinarum</name>
    <dbReference type="NCBI Taxonomy" id="2840907"/>
    <lineage>
        <taxon>Bacteria</taxon>
        <taxon>Bacillati</taxon>
        <taxon>Bacillota</taxon>
        <taxon>Clostridia</taxon>
        <taxon>Candidatus Pullichristensenella</taxon>
    </lineage>
</organism>
<dbReference type="EMBL" id="DVMU01000139">
    <property type="protein sequence ID" value="HIU34151.1"/>
    <property type="molecule type" value="Genomic_DNA"/>
</dbReference>
<dbReference type="InterPro" id="IPR005844">
    <property type="entry name" value="A-D-PHexomutase_a/b/a-I"/>
</dbReference>
<evidence type="ECO:0000259" key="4">
    <source>
        <dbReference type="Pfam" id="PF02878"/>
    </source>
</evidence>
<dbReference type="SUPFAM" id="SSF55957">
    <property type="entry name" value="Phosphoglucomutase, C-terminal domain"/>
    <property type="match status" value="1"/>
</dbReference>
<keyword evidence="6" id="KW-0808">Transferase</keyword>
<dbReference type="SUPFAM" id="SSF53738">
    <property type="entry name" value="Phosphoglucomutase, first 3 domains"/>
    <property type="match status" value="1"/>
</dbReference>
<dbReference type="GO" id="GO:0016740">
    <property type="term" value="F:transferase activity"/>
    <property type="evidence" value="ECO:0007669"/>
    <property type="project" value="UniProtKB-KW"/>
</dbReference>
<evidence type="ECO:0000256" key="2">
    <source>
        <dbReference type="ARBA" id="ARBA00010231"/>
    </source>
</evidence>
<dbReference type="SUPFAM" id="SSF51161">
    <property type="entry name" value="Trimeric LpxA-like enzymes"/>
    <property type="match status" value="1"/>
</dbReference>
<dbReference type="Pfam" id="PF25087">
    <property type="entry name" value="GMPPB_C"/>
    <property type="match status" value="1"/>
</dbReference>
<proteinExistence type="inferred from homology"/>
<dbReference type="GO" id="GO:0005975">
    <property type="term" value="P:carbohydrate metabolic process"/>
    <property type="evidence" value="ECO:0007669"/>
    <property type="project" value="InterPro"/>
</dbReference>
<dbReference type="Pfam" id="PF02878">
    <property type="entry name" value="PGM_PMM_I"/>
    <property type="match status" value="1"/>
</dbReference>
<comment type="caution">
    <text evidence="6">The sequence shown here is derived from an EMBL/GenBank/DDBJ whole genome shotgun (WGS) entry which is preliminary data.</text>
</comment>
<comment type="similarity">
    <text evidence="1">Belongs to the transferase hexapeptide repeat family.</text>
</comment>
<dbReference type="PANTHER" id="PTHR22572">
    <property type="entry name" value="SUGAR-1-PHOSPHATE GUANYL TRANSFERASE"/>
    <property type="match status" value="1"/>
</dbReference>
<sequence>MKAIIMAGGEGSRLRPLTCDCPKPMMRLLDRPVMEYALALIRRHGIQEAAVTLGYLPDAIVDHFGNGENWGISLRYFTERVPLGTAGGVKQAAEFLDETFCVLSGDGVTDLDLTQALEFHQKNRALATMILKRVENPLEYGVVVTGADGRVRSFLEKPGMGDVISDTVNTGIYILDPEILRRIPEGKPCDFGSELFPQLVREGARVFALPLEGYWCDIGDTGAYLRCSQEVLCGELSLEFPSGVQKGAFVHEDAHVESPCYIGAGARIDAGATVGQYSVIGQGARVHRGASLKRAILLPGAVLEADAQARMCVIGSGAKMASGAQAYEESVLGTGAELGERSVLLPGVKVWPHKRVEDGERLEANLVWGSRAERGFVGGELPLTDPAQASRAAQALAAALKPGEYLLARTRSAVSSALFHACLAGMMAQGVQLIDAGVCTLPQLRHALTTYGADGAALVSGSGLTPISQSGAPLTRNRQRAVQTLLMRQDFSGPFSGITRPVFSAGRTELAYISSLASAFHAEGTRIPPTAVYADDPQLLTLAERAFQRAGIRVRCEWEPEMMDLSEEEIGIWLSDTGEFARFSGADGAFSDPENQLLLAWTALELGEKHLLLPVWATRAIEEICKPYAAEAVFESVEQTRWMDRLSREFPLQFRLQFDGIYFALSALSALAQAGRTIEDFRRSLPRVHRKSVEIDMALRERASVLRSLSETEDAAELGGGIRLLRENGWAWICPDEKRPVCRIVSESADAEFAEELCDFCKKSLVNLMNKP</sequence>
<dbReference type="Gene3D" id="3.90.550.10">
    <property type="entry name" value="Spore Coat Polysaccharide Biosynthesis Protein SpsA, Chain A"/>
    <property type="match status" value="1"/>
</dbReference>
<feature type="domain" description="Alpha-D-phosphohexomutase alpha/beta/alpha" evidence="4">
    <location>
        <begin position="374"/>
        <end position="462"/>
    </location>
</feature>
<reference evidence="6" key="2">
    <citation type="journal article" date="2021" name="PeerJ">
        <title>Extensive microbial diversity within the chicken gut microbiome revealed by metagenomics and culture.</title>
        <authorList>
            <person name="Gilroy R."/>
            <person name="Ravi A."/>
            <person name="Getino M."/>
            <person name="Pursley I."/>
            <person name="Horton D.L."/>
            <person name="Alikhan N.F."/>
            <person name="Baker D."/>
            <person name="Gharbi K."/>
            <person name="Hall N."/>
            <person name="Watson M."/>
            <person name="Adriaenssens E.M."/>
            <person name="Foster-Nyarko E."/>
            <person name="Jarju S."/>
            <person name="Secka A."/>
            <person name="Antonio M."/>
            <person name="Oren A."/>
            <person name="Chaudhuri R.R."/>
            <person name="La Ragione R."/>
            <person name="Hildebrand F."/>
            <person name="Pallen M.J."/>
        </authorList>
    </citation>
    <scope>NUCLEOTIDE SEQUENCE</scope>
    <source>
        <strain evidence="6">ChiHcec3-11533</strain>
    </source>
</reference>
<dbReference type="InterPro" id="IPR056729">
    <property type="entry name" value="GMPPB_C"/>
</dbReference>
<evidence type="ECO:0000256" key="1">
    <source>
        <dbReference type="ARBA" id="ARBA00007274"/>
    </source>
</evidence>
<dbReference type="InterPro" id="IPR029044">
    <property type="entry name" value="Nucleotide-diphossugar_trans"/>
</dbReference>
<dbReference type="Gene3D" id="3.40.120.10">
    <property type="entry name" value="Alpha-D-Glucose-1,6-Bisphosphate, subunit A, domain 3"/>
    <property type="match status" value="1"/>
</dbReference>
<feature type="domain" description="Nucleotidyl transferase" evidence="3">
    <location>
        <begin position="2"/>
        <end position="231"/>
    </location>
</feature>
<dbReference type="GO" id="GO:0016868">
    <property type="term" value="F:intramolecular phosphotransferase activity"/>
    <property type="evidence" value="ECO:0007669"/>
    <property type="project" value="InterPro"/>
</dbReference>
<evidence type="ECO:0000313" key="6">
    <source>
        <dbReference type="EMBL" id="HIU34151.1"/>
    </source>
</evidence>
<accession>A0A9D1LCV9</accession>
<reference evidence="6" key="1">
    <citation type="submission" date="2020-10" db="EMBL/GenBank/DDBJ databases">
        <authorList>
            <person name="Gilroy R."/>
        </authorList>
    </citation>
    <scope>NUCLEOTIDE SEQUENCE</scope>
    <source>
        <strain evidence="6">ChiHcec3-11533</strain>
    </source>
</reference>
<dbReference type="Gene3D" id="2.160.10.10">
    <property type="entry name" value="Hexapeptide repeat proteins"/>
    <property type="match status" value="1"/>
</dbReference>